<dbReference type="PANTHER" id="PTHR11066:SF34">
    <property type="entry name" value="ACYL-COENZYME A THIOESTERASE 8"/>
    <property type="match status" value="1"/>
</dbReference>
<comment type="similarity">
    <text evidence="1">Belongs to the C/M/P thioester hydrolase family.</text>
</comment>
<dbReference type="Pfam" id="PF02551">
    <property type="entry name" value="Acyl_CoA_thio"/>
    <property type="match status" value="1"/>
</dbReference>
<evidence type="ECO:0000259" key="4">
    <source>
        <dbReference type="Pfam" id="PF13622"/>
    </source>
</evidence>
<accession>A0A2N1J9U3</accession>
<dbReference type="GO" id="GO:0006637">
    <property type="term" value="P:acyl-CoA metabolic process"/>
    <property type="evidence" value="ECO:0007669"/>
    <property type="project" value="InterPro"/>
</dbReference>
<dbReference type="CDD" id="cd03444">
    <property type="entry name" value="Thioesterase_II_repeat1"/>
    <property type="match status" value="1"/>
</dbReference>
<feature type="domain" description="Acyl-CoA thioesterase-like N-terminal HotDog" evidence="4">
    <location>
        <begin position="45"/>
        <end position="119"/>
    </location>
</feature>
<proteinExistence type="inferred from homology"/>
<dbReference type="Pfam" id="PF13622">
    <property type="entry name" value="4HBT_3"/>
    <property type="match status" value="1"/>
</dbReference>
<reference evidence="5 6" key="1">
    <citation type="submission" date="2017-10" db="EMBL/GenBank/DDBJ databases">
        <title>A novel species of cold-tolerant Malassezia isolated from bats.</title>
        <authorList>
            <person name="Lorch J.M."/>
            <person name="Palmer J.M."/>
            <person name="Vanderwolf K.J."/>
            <person name="Schmidt K.Z."/>
            <person name="Verant M.L."/>
            <person name="Weller T.J."/>
            <person name="Blehert D.S."/>
        </authorList>
    </citation>
    <scope>NUCLEOTIDE SEQUENCE [LARGE SCALE GENOMIC DNA]</scope>
    <source>
        <strain evidence="5 6">NWHC:44797-103</strain>
    </source>
</reference>
<evidence type="ECO:0000313" key="5">
    <source>
        <dbReference type="EMBL" id="PKI83318.1"/>
    </source>
</evidence>
<dbReference type="GO" id="GO:0047617">
    <property type="term" value="F:fatty acyl-CoA hydrolase activity"/>
    <property type="evidence" value="ECO:0007669"/>
    <property type="project" value="InterPro"/>
</dbReference>
<evidence type="ECO:0000313" key="6">
    <source>
        <dbReference type="Proteomes" id="UP000232875"/>
    </source>
</evidence>
<organism evidence="5 6">
    <name type="scientific">Malassezia vespertilionis</name>
    <dbReference type="NCBI Taxonomy" id="2020962"/>
    <lineage>
        <taxon>Eukaryota</taxon>
        <taxon>Fungi</taxon>
        <taxon>Dikarya</taxon>
        <taxon>Basidiomycota</taxon>
        <taxon>Ustilaginomycotina</taxon>
        <taxon>Malasseziomycetes</taxon>
        <taxon>Malasseziales</taxon>
        <taxon>Malasseziaceae</taxon>
        <taxon>Malassezia</taxon>
    </lineage>
</organism>
<evidence type="ECO:0008006" key="7">
    <source>
        <dbReference type="Google" id="ProtNLM"/>
    </source>
</evidence>
<dbReference type="InterPro" id="IPR029069">
    <property type="entry name" value="HotDog_dom_sf"/>
</dbReference>
<dbReference type="OrthoDB" id="68328at2759"/>
<dbReference type="InterPro" id="IPR003703">
    <property type="entry name" value="Acyl_CoA_thio"/>
</dbReference>
<dbReference type="GO" id="GO:0009062">
    <property type="term" value="P:fatty acid catabolic process"/>
    <property type="evidence" value="ECO:0007669"/>
    <property type="project" value="TreeGrafter"/>
</dbReference>
<keyword evidence="2" id="KW-0378">Hydrolase</keyword>
<dbReference type="Gene3D" id="2.40.160.210">
    <property type="entry name" value="Acyl-CoA thioesterase, double hotdog domain"/>
    <property type="match status" value="1"/>
</dbReference>
<dbReference type="InterPro" id="IPR042171">
    <property type="entry name" value="Acyl-CoA_hotdog"/>
</dbReference>
<dbReference type="PANTHER" id="PTHR11066">
    <property type="entry name" value="ACYL-COA THIOESTERASE"/>
    <property type="match status" value="1"/>
</dbReference>
<dbReference type="EMBL" id="KZ454992">
    <property type="protein sequence ID" value="PKI83318.1"/>
    <property type="molecule type" value="Genomic_DNA"/>
</dbReference>
<feature type="domain" description="Acyl-CoA thioesterase 2 C-terminal" evidence="3">
    <location>
        <begin position="236"/>
        <end position="300"/>
    </location>
</feature>
<dbReference type="InterPro" id="IPR025652">
    <property type="entry name" value="TesB_C"/>
</dbReference>
<gene>
    <name evidence="5" type="ORF">MVES_002975</name>
</gene>
<name>A0A2N1J9U3_9BASI</name>
<protein>
    <recommendedName>
        <fullName evidence="7">Tes1p</fullName>
    </recommendedName>
</protein>
<dbReference type="STRING" id="2020962.A0A2N1J9U3"/>
<sequence length="310" mass="35305">MYDSEKKDAAYWAERMREETHVRHVSGDVYESVSPDVTVPFGSRSIFGGVLLGQAINAASATMPEKYLVQSMQVRFLDTAKRDRIQFTVTSLRSGRSYILCRVEAHQHGRFIFTSFISFKVPDAPDTSYAIGAPIIDSNAEFEISEEVKTGTRPAFVLPPEESMPGNVRYEKGLANFPDIAKLEFALKGLRYDQLRHPAEYRVAVPTMYNEMSLYQFGSKLALWVRARGDYHEDENHQRAALAYYIDLDHSMWFYESFSMSDWLLLVMEPQSVADGRTLVLGRIYRQDGVLVAVAIQEGVFRQSHNKALM</sequence>
<evidence type="ECO:0000259" key="3">
    <source>
        <dbReference type="Pfam" id="PF02551"/>
    </source>
</evidence>
<dbReference type="AlphaFoldDB" id="A0A2N1J9U3"/>
<dbReference type="SUPFAM" id="SSF54637">
    <property type="entry name" value="Thioesterase/thiol ester dehydrase-isomerase"/>
    <property type="match status" value="2"/>
</dbReference>
<keyword evidence="6" id="KW-1185">Reference proteome</keyword>
<dbReference type="Proteomes" id="UP000232875">
    <property type="component" value="Unassembled WGS sequence"/>
</dbReference>
<evidence type="ECO:0000256" key="2">
    <source>
        <dbReference type="ARBA" id="ARBA00022801"/>
    </source>
</evidence>
<dbReference type="InterPro" id="IPR049449">
    <property type="entry name" value="TesB_ACOT8-like_N"/>
</dbReference>
<dbReference type="GO" id="GO:0005782">
    <property type="term" value="C:peroxisomal matrix"/>
    <property type="evidence" value="ECO:0007669"/>
    <property type="project" value="TreeGrafter"/>
</dbReference>
<evidence type="ECO:0000256" key="1">
    <source>
        <dbReference type="ARBA" id="ARBA00006538"/>
    </source>
</evidence>
<dbReference type="CDD" id="cd03445">
    <property type="entry name" value="Thioesterase_II_repeat2"/>
    <property type="match status" value="1"/>
</dbReference>